<feature type="compositionally biased region" description="Polar residues" evidence="1">
    <location>
        <begin position="557"/>
        <end position="572"/>
    </location>
</feature>
<dbReference type="Proteomes" id="UP000186601">
    <property type="component" value="Unassembled WGS sequence"/>
</dbReference>
<gene>
    <name evidence="4" type="ORF">PHLCEN_2v6057</name>
</gene>
<dbReference type="GO" id="GO:0031934">
    <property type="term" value="C:mating-type region heterochromatin"/>
    <property type="evidence" value="ECO:0007669"/>
    <property type="project" value="TreeGrafter"/>
</dbReference>
<feature type="compositionally biased region" description="Basic residues" evidence="1">
    <location>
        <begin position="103"/>
        <end position="112"/>
    </location>
</feature>
<dbReference type="Pfam" id="PF10383">
    <property type="entry name" value="Clr2"/>
    <property type="match status" value="1"/>
</dbReference>
<accession>A0A2R6P0S9</accession>
<feature type="region of interest" description="Disordered" evidence="1">
    <location>
        <begin position="516"/>
        <end position="602"/>
    </location>
</feature>
<dbReference type="GO" id="GO:0070824">
    <property type="term" value="C:SHREC complex"/>
    <property type="evidence" value="ECO:0007669"/>
    <property type="project" value="InterPro"/>
</dbReference>
<keyword evidence="5" id="KW-1185">Reference proteome</keyword>
<feature type="compositionally biased region" description="Basic and acidic residues" evidence="1">
    <location>
        <begin position="85"/>
        <end position="99"/>
    </location>
</feature>
<dbReference type="AlphaFoldDB" id="A0A2R6P0S9"/>
<dbReference type="EMBL" id="MLYV02000581">
    <property type="protein sequence ID" value="PSR82624.1"/>
    <property type="molecule type" value="Genomic_DNA"/>
</dbReference>
<dbReference type="STRING" id="98765.A0A2R6P0S9"/>
<dbReference type="InterPro" id="IPR018839">
    <property type="entry name" value="Tscrpt-silencing_Clr2_C"/>
</dbReference>
<feature type="domain" description="Cryptic loci regulator 2 N-terminal" evidence="3">
    <location>
        <begin position="1"/>
        <end position="56"/>
    </location>
</feature>
<dbReference type="InterPro" id="IPR038986">
    <property type="entry name" value="Clr2"/>
</dbReference>
<dbReference type="GO" id="GO:0030466">
    <property type="term" value="P:silent mating-type cassette heterochromatin formation"/>
    <property type="evidence" value="ECO:0007669"/>
    <property type="project" value="TreeGrafter"/>
</dbReference>
<evidence type="ECO:0000313" key="5">
    <source>
        <dbReference type="Proteomes" id="UP000186601"/>
    </source>
</evidence>
<reference evidence="4 5" key="1">
    <citation type="submission" date="2018-02" db="EMBL/GenBank/DDBJ databases">
        <title>Genome sequence of the basidiomycete white-rot fungus Phlebia centrifuga.</title>
        <authorList>
            <person name="Granchi Z."/>
            <person name="Peng M."/>
            <person name="de Vries R.P."/>
            <person name="Hilden K."/>
            <person name="Makela M.R."/>
            <person name="Grigoriev I."/>
            <person name="Riley R."/>
        </authorList>
    </citation>
    <scope>NUCLEOTIDE SEQUENCE [LARGE SCALE GENOMIC DNA]</scope>
    <source>
        <strain evidence="4 5">FBCC195</strain>
    </source>
</reference>
<proteinExistence type="predicted"/>
<evidence type="ECO:0000256" key="1">
    <source>
        <dbReference type="SAM" id="MobiDB-lite"/>
    </source>
</evidence>
<organism evidence="4 5">
    <name type="scientific">Hermanssonia centrifuga</name>
    <dbReference type="NCBI Taxonomy" id="98765"/>
    <lineage>
        <taxon>Eukaryota</taxon>
        <taxon>Fungi</taxon>
        <taxon>Dikarya</taxon>
        <taxon>Basidiomycota</taxon>
        <taxon>Agaricomycotina</taxon>
        <taxon>Agaricomycetes</taxon>
        <taxon>Polyporales</taxon>
        <taxon>Meruliaceae</taxon>
        <taxon>Hermanssonia</taxon>
    </lineage>
</organism>
<feature type="region of interest" description="Disordered" evidence="1">
    <location>
        <begin position="67"/>
        <end position="120"/>
    </location>
</feature>
<protein>
    <recommendedName>
        <fullName evidence="6">Cryptic loci regulator 2 N-terminal domain-containing protein</fullName>
    </recommendedName>
</protein>
<sequence>MYDHNKGTAGAPRHDPYLFGSINALRFRSANEFAPHAVWLATDPTLNRSNCECKYCTKKPQREISQQLGLTKRAAASPSPSGLRPAREKRVVLPREPKPPHAGVRKAPKPPKPHLPSPKVWLVPDKNNDIRDALAIHEVKAIRYFRKGELVWCALNPPIYLPSGSLGGITYWPGLVDVVTTKPIVTPRPADTDAQMHNADANIPSPTEEDGSVGPSNPTKPQITWSIRQNNAYKIKLLNTSTSIILSEDEVLPYLAYAPDEHLLRALGTVLPDALESADKESDGTEGRILDVNPLQADPRDASEYDRFKRVVIPYSLAIQMASNIARFWTPTDEWEFKFAIPATVPPTPDAPAPSLHSLITSAMASNGQPPHISGPSGTSSEELQDLTTRILGQASQPPANSKTVSQLRYQGLWWGAERIWTEELVRLKLARCQFAPQGTDTVYPPGGPSKSTIEWARDNNIELDGQTAGAGEKSLFMRVEGLFVVDVPSPGETGMIKECRASGMLYELVEEDWEESDSVIKNTTDEDKGKGKEPTHPVGITDEHTGPIDQVVDIGSASTGPLQSQIPTPFTVNPPDGLSATPPRQVSQTPPLPVKEDTLSRQLSRPVLSTTYPLPEPPKGYKFRAILPPGNEVVLSLSLIAGRYYPRLFSHPLLMPVMQQAMQAPPEEGGLYLYRHLWALEGLVPGIHQTMDPEHWKNGRHIMFKEADSQARQALHARRKEIQMERPNSQAGPSSSSFAPASSASALFDDPMDASMDGNSGHLPAGPSASVSVSTYT</sequence>
<feature type="compositionally biased region" description="Basic and acidic residues" evidence="1">
    <location>
        <begin position="524"/>
        <end position="547"/>
    </location>
</feature>
<dbReference type="Pfam" id="PF16761">
    <property type="entry name" value="Clr2_transil"/>
    <property type="match status" value="1"/>
</dbReference>
<feature type="region of interest" description="Disordered" evidence="1">
    <location>
        <begin position="364"/>
        <end position="383"/>
    </location>
</feature>
<dbReference type="PANTHER" id="PTHR38046">
    <property type="entry name" value="CRYPTIC LOCI REGULATOR 2"/>
    <property type="match status" value="1"/>
</dbReference>
<dbReference type="GO" id="GO:0033553">
    <property type="term" value="C:rDNA heterochromatin"/>
    <property type="evidence" value="ECO:0007669"/>
    <property type="project" value="TreeGrafter"/>
</dbReference>
<name>A0A2R6P0S9_9APHY</name>
<dbReference type="OrthoDB" id="2421327at2759"/>
<feature type="domain" description="Cryptic loci regulator 2 C-terminal" evidence="2">
    <location>
        <begin position="410"/>
        <end position="647"/>
    </location>
</feature>
<evidence type="ECO:0000313" key="4">
    <source>
        <dbReference type="EMBL" id="PSR82624.1"/>
    </source>
</evidence>
<feature type="region of interest" description="Disordered" evidence="1">
    <location>
        <begin position="724"/>
        <end position="778"/>
    </location>
</feature>
<evidence type="ECO:0000259" key="3">
    <source>
        <dbReference type="Pfam" id="PF16761"/>
    </source>
</evidence>
<feature type="compositionally biased region" description="Low complexity" evidence="1">
    <location>
        <begin position="730"/>
        <end position="747"/>
    </location>
</feature>
<feature type="region of interest" description="Disordered" evidence="1">
    <location>
        <begin position="187"/>
        <end position="219"/>
    </location>
</feature>
<evidence type="ECO:0000259" key="2">
    <source>
        <dbReference type="Pfam" id="PF10383"/>
    </source>
</evidence>
<dbReference type="PANTHER" id="PTHR38046:SF1">
    <property type="entry name" value="CRYPTIC LOCI REGULATOR 2"/>
    <property type="match status" value="1"/>
</dbReference>
<dbReference type="InterPro" id="IPR031915">
    <property type="entry name" value="Clr2_N"/>
</dbReference>
<evidence type="ECO:0008006" key="6">
    <source>
        <dbReference type="Google" id="ProtNLM"/>
    </source>
</evidence>
<comment type="caution">
    <text evidence="4">The sequence shown here is derived from an EMBL/GenBank/DDBJ whole genome shotgun (WGS) entry which is preliminary data.</text>
</comment>